<feature type="region of interest" description="Disordered" evidence="1">
    <location>
        <begin position="1"/>
        <end position="21"/>
    </location>
</feature>
<evidence type="ECO:0000256" key="1">
    <source>
        <dbReference type="SAM" id="MobiDB-lite"/>
    </source>
</evidence>
<dbReference type="Proteomes" id="UP000460272">
    <property type="component" value="Unassembled WGS sequence"/>
</dbReference>
<reference evidence="2 3" key="1">
    <citation type="submission" date="2018-11" db="EMBL/GenBank/DDBJ databases">
        <title>Trebonia kvetii gen.nov., sp.nov., a novel acidophilic actinobacterium, and proposal of the new actinobacterial family Treboniaceae fam. nov.</title>
        <authorList>
            <person name="Rapoport D."/>
            <person name="Sagova-Mareckova M."/>
            <person name="Sedlacek I."/>
            <person name="Provaznik J."/>
            <person name="Kralova S."/>
            <person name="Pavlinic D."/>
            <person name="Benes V."/>
            <person name="Kopecky J."/>
        </authorList>
    </citation>
    <scope>NUCLEOTIDE SEQUENCE [LARGE SCALE GENOMIC DNA]</scope>
    <source>
        <strain evidence="2 3">15Tr583</strain>
    </source>
</reference>
<organism evidence="2 3">
    <name type="scientific">Trebonia kvetii</name>
    <dbReference type="NCBI Taxonomy" id="2480626"/>
    <lineage>
        <taxon>Bacteria</taxon>
        <taxon>Bacillati</taxon>
        <taxon>Actinomycetota</taxon>
        <taxon>Actinomycetes</taxon>
        <taxon>Streptosporangiales</taxon>
        <taxon>Treboniaceae</taxon>
        <taxon>Trebonia</taxon>
    </lineage>
</organism>
<accession>A0A6P2BYJ9</accession>
<dbReference type="EMBL" id="RPFW01000003">
    <property type="protein sequence ID" value="TVZ04000.1"/>
    <property type="molecule type" value="Genomic_DNA"/>
</dbReference>
<sequence length="70" mass="7684">MGRRAQADLTGAEGSPIPFIHQSRSCQRTSVQFGFVGTELPDDNFNPSRPHAARVYDYLLGGKVDVLHTP</sequence>
<protein>
    <submittedName>
        <fullName evidence="2">Uncharacterized protein</fullName>
    </submittedName>
</protein>
<keyword evidence="3" id="KW-1185">Reference proteome</keyword>
<evidence type="ECO:0000313" key="3">
    <source>
        <dbReference type="Proteomes" id="UP000460272"/>
    </source>
</evidence>
<name>A0A6P2BYJ9_9ACTN</name>
<comment type="caution">
    <text evidence="2">The sequence shown here is derived from an EMBL/GenBank/DDBJ whole genome shotgun (WGS) entry which is preliminary data.</text>
</comment>
<proteinExistence type="predicted"/>
<evidence type="ECO:0000313" key="2">
    <source>
        <dbReference type="EMBL" id="TVZ04000.1"/>
    </source>
</evidence>
<dbReference type="AlphaFoldDB" id="A0A6P2BYJ9"/>
<gene>
    <name evidence="2" type="ORF">EAS64_16390</name>
</gene>